<reference evidence="2 3" key="1">
    <citation type="journal article" date="2020" name="Cell">
        <title>Large-Scale Comparative Analyses of Tick Genomes Elucidate Their Genetic Diversity and Vector Capacities.</title>
        <authorList>
            <consortium name="Tick Genome and Microbiome Consortium (TIGMIC)"/>
            <person name="Jia N."/>
            <person name="Wang J."/>
            <person name="Shi W."/>
            <person name="Du L."/>
            <person name="Sun Y."/>
            <person name="Zhan W."/>
            <person name="Jiang J.F."/>
            <person name="Wang Q."/>
            <person name="Zhang B."/>
            <person name="Ji P."/>
            <person name="Bell-Sakyi L."/>
            <person name="Cui X.M."/>
            <person name="Yuan T.T."/>
            <person name="Jiang B.G."/>
            <person name="Yang W.F."/>
            <person name="Lam T.T."/>
            <person name="Chang Q.C."/>
            <person name="Ding S.J."/>
            <person name="Wang X.J."/>
            <person name="Zhu J.G."/>
            <person name="Ruan X.D."/>
            <person name="Zhao L."/>
            <person name="Wei J.T."/>
            <person name="Ye R.Z."/>
            <person name="Que T.C."/>
            <person name="Du C.H."/>
            <person name="Zhou Y.H."/>
            <person name="Cheng J.X."/>
            <person name="Dai P.F."/>
            <person name="Guo W.B."/>
            <person name="Han X.H."/>
            <person name="Huang E.J."/>
            <person name="Li L.F."/>
            <person name="Wei W."/>
            <person name="Gao Y.C."/>
            <person name="Liu J.Z."/>
            <person name="Shao H.Z."/>
            <person name="Wang X."/>
            <person name="Wang C.C."/>
            <person name="Yang T.C."/>
            <person name="Huo Q.B."/>
            <person name="Li W."/>
            <person name="Chen H.Y."/>
            <person name="Chen S.E."/>
            <person name="Zhou L.G."/>
            <person name="Ni X.B."/>
            <person name="Tian J.H."/>
            <person name="Sheng Y."/>
            <person name="Liu T."/>
            <person name="Pan Y.S."/>
            <person name="Xia L.Y."/>
            <person name="Li J."/>
            <person name="Zhao F."/>
            <person name="Cao W.C."/>
        </authorList>
    </citation>
    <scope>NUCLEOTIDE SEQUENCE [LARGE SCALE GENOMIC DNA]</scope>
    <source>
        <strain evidence="2">HaeL-2018</strain>
    </source>
</reference>
<name>A0A9J6GRM1_HAELO</name>
<feature type="compositionally biased region" description="Pro residues" evidence="1">
    <location>
        <begin position="206"/>
        <end position="222"/>
    </location>
</feature>
<feature type="region of interest" description="Disordered" evidence="1">
    <location>
        <begin position="407"/>
        <end position="426"/>
    </location>
</feature>
<dbReference type="EMBL" id="JABSTR010000008">
    <property type="protein sequence ID" value="KAH9378101.1"/>
    <property type="molecule type" value="Genomic_DNA"/>
</dbReference>
<protein>
    <submittedName>
        <fullName evidence="2">Uncharacterized protein</fullName>
    </submittedName>
</protein>
<evidence type="ECO:0000256" key="1">
    <source>
        <dbReference type="SAM" id="MobiDB-lite"/>
    </source>
</evidence>
<evidence type="ECO:0000313" key="2">
    <source>
        <dbReference type="EMBL" id="KAH9378101.1"/>
    </source>
</evidence>
<dbReference type="AlphaFoldDB" id="A0A9J6GRM1"/>
<dbReference type="VEuPathDB" id="VectorBase:HLOH_045242"/>
<gene>
    <name evidence="2" type="ORF">HPB48_000194</name>
</gene>
<keyword evidence="3" id="KW-1185">Reference proteome</keyword>
<feature type="region of interest" description="Disordered" evidence="1">
    <location>
        <begin position="191"/>
        <end position="339"/>
    </location>
</feature>
<proteinExistence type="predicted"/>
<evidence type="ECO:0000313" key="3">
    <source>
        <dbReference type="Proteomes" id="UP000821853"/>
    </source>
</evidence>
<comment type="caution">
    <text evidence="2">The sequence shown here is derived from an EMBL/GenBank/DDBJ whole genome shotgun (WGS) entry which is preliminary data.</text>
</comment>
<feature type="compositionally biased region" description="Basic and acidic residues" evidence="1">
    <location>
        <begin position="275"/>
        <end position="284"/>
    </location>
</feature>
<dbReference type="Proteomes" id="UP000821853">
    <property type="component" value="Unassembled WGS sequence"/>
</dbReference>
<organism evidence="2 3">
    <name type="scientific">Haemaphysalis longicornis</name>
    <name type="common">Bush tick</name>
    <dbReference type="NCBI Taxonomy" id="44386"/>
    <lineage>
        <taxon>Eukaryota</taxon>
        <taxon>Metazoa</taxon>
        <taxon>Ecdysozoa</taxon>
        <taxon>Arthropoda</taxon>
        <taxon>Chelicerata</taxon>
        <taxon>Arachnida</taxon>
        <taxon>Acari</taxon>
        <taxon>Parasitiformes</taxon>
        <taxon>Ixodida</taxon>
        <taxon>Ixodoidea</taxon>
        <taxon>Ixodidae</taxon>
        <taxon>Haemaphysalinae</taxon>
        <taxon>Haemaphysalis</taxon>
    </lineage>
</organism>
<accession>A0A9J6GRM1</accession>
<sequence length="426" mass="46948">MEDDCCKAGDITYTNPSEDCESGPTGTIRLGCLPKSTASASYRKDVRKLPVSVRRPVCTAFKSGTIRAHTCDNTDLQRIECLGVAETPPHAPDRYQRIFHVIPTTPTSLEAIPHQATINSSHILIEVPGRPSLGLRCYHAGHYRNNSSTPLCHACRAYVNDQTSCTQSYASRAKQRTPAWNFEQYINAGDMAGLNSSEGPGAAAHRPPPLPASPHVPSPPVNTAPNAHAERGNGNETQQPPTPEAGISADRTVETKGTEENASSVDDVGPLIPEATDRQKEPQRGRPNIRKRAAAAQKPSKEKEEPPAMPGASRETVRPFQPDECTKKHLPGSRLFQSPPIQKKCFTPYALGSDHFIAETTLNYMHHLCSHSDNAPRLLDWDRLRAECQSLPRRPWSTTLINGPPNYYRRRKMQLPPLSPHHRPSM</sequence>